<dbReference type="GO" id="GO:0008234">
    <property type="term" value="F:cysteine-type peptidase activity"/>
    <property type="evidence" value="ECO:0007669"/>
    <property type="project" value="UniProtKB-KW"/>
</dbReference>
<evidence type="ECO:0000313" key="7">
    <source>
        <dbReference type="EMBL" id="ODQ48166.1"/>
    </source>
</evidence>
<evidence type="ECO:0000256" key="5">
    <source>
        <dbReference type="SAM" id="MobiDB-lite"/>
    </source>
</evidence>
<gene>
    <name evidence="7" type="ORF">PICMEDRAFT_72146</name>
</gene>
<evidence type="ECO:0000256" key="3">
    <source>
        <dbReference type="ARBA" id="ARBA00022801"/>
    </source>
</evidence>
<dbReference type="GO" id="GO:0000338">
    <property type="term" value="P:protein deneddylation"/>
    <property type="evidence" value="ECO:0007669"/>
    <property type="project" value="TreeGrafter"/>
</dbReference>
<evidence type="ECO:0000259" key="6">
    <source>
        <dbReference type="PROSITE" id="PS50600"/>
    </source>
</evidence>
<keyword evidence="2" id="KW-0645">Protease</keyword>
<keyword evidence="3" id="KW-0378">Hydrolase</keyword>
<dbReference type="STRING" id="763406.A0A1E3NQ51"/>
<dbReference type="RefSeq" id="XP_019019279.1">
    <property type="nucleotide sequence ID" value="XM_019164111.1"/>
</dbReference>
<proteinExistence type="inferred from homology"/>
<name>A0A1E3NQ51_9ASCO</name>
<keyword evidence="8" id="KW-1185">Reference proteome</keyword>
<reference evidence="7 8" key="1">
    <citation type="journal article" date="2016" name="Proc. Natl. Acad. Sci. U.S.A.">
        <title>Comparative genomics of biotechnologically important yeasts.</title>
        <authorList>
            <person name="Riley R."/>
            <person name="Haridas S."/>
            <person name="Wolfe K.H."/>
            <person name="Lopes M.R."/>
            <person name="Hittinger C.T."/>
            <person name="Goeker M."/>
            <person name="Salamov A.A."/>
            <person name="Wisecaver J.H."/>
            <person name="Long T.M."/>
            <person name="Calvey C.H."/>
            <person name="Aerts A.L."/>
            <person name="Barry K.W."/>
            <person name="Choi C."/>
            <person name="Clum A."/>
            <person name="Coughlan A.Y."/>
            <person name="Deshpande S."/>
            <person name="Douglass A.P."/>
            <person name="Hanson S.J."/>
            <person name="Klenk H.-P."/>
            <person name="LaButti K.M."/>
            <person name="Lapidus A."/>
            <person name="Lindquist E.A."/>
            <person name="Lipzen A.M."/>
            <person name="Meier-Kolthoff J.P."/>
            <person name="Ohm R.A."/>
            <person name="Otillar R.P."/>
            <person name="Pangilinan J.L."/>
            <person name="Peng Y."/>
            <person name="Rokas A."/>
            <person name="Rosa C.A."/>
            <person name="Scheuner C."/>
            <person name="Sibirny A.A."/>
            <person name="Slot J.C."/>
            <person name="Stielow J.B."/>
            <person name="Sun H."/>
            <person name="Kurtzman C.P."/>
            <person name="Blackwell M."/>
            <person name="Grigoriev I.V."/>
            <person name="Jeffries T.W."/>
        </authorList>
    </citation>
    <scope>NUCLEOTIDE SEQUENCE [LARGE SCALE GENOMIC DNA]</scope>
    <source>
        <strain evidence="7 8">NRRL Y-2026</strain>
    </source>
</reference>
<dbReference type="PANTHER" id="PTHR46468">
    <property type="entry name" value="SENTRIN-SPECIFIC PROTEASE 8"/>
    <property type="match status" value="1"/>
</dbReference>
<sequence>MNITFSNYKGFLCGGGSPDGRVDLRKYLPQISNSQPSGRKENTGKSSTAGSVEYRTDGFDLLASAWSLQETGSDGTELHLLENSVTDGSTQQRILCYGNYLRNLCFQSAENNESPSSKGNDQLSSHTTLYGEEVLEGSDTGALDEDAPSPQIPEMAKTPIRDKKKRLTPDERKLLRQQAREMKRNARLAKTQEKKGLHGGDLDLGLDLVPSTNCIGSRSKAKHLRFLIDECIKAATITVGGSKLSDTTKVSQIDDVTLYITDLKNLQDDEWLSDSNISWVYAFLYHGYLLPLLSESLKSSKFYQYKKEKEEFVSPICLLLPTFTFLIANNPDPEDLLTCNVLPNGISDAQIVFCPLNDNDDFGCSEGGSHWSLVVFFKLQPTGVPSKTAYIQKALVYDSMFQANASETERLVHNMAKVLYNPKDPRSKLEWDIVHVRDSPQQTNGSDCGVYVAAITSFLVSQLVALTGSSTRHAAAGDPFVDLSLKSLRFNAIDSRIWMLSTLLNFLKNPKID</sequence>
<dbReference type="GO" id="GO:0019784">
    <property type="term" value="F:deNEDDylase activity"/>
    <property type="evidence" value="ECO:0007669"/>
    <property type="project" value="InterPro"/>
</dbReference>
<dbReference type="InterPro" id="IPR044613">
    <property type="entry name" value="Nep1/2-like"/>
</dbReference>
<dbReference type="GO" id="GO:0006508">
    <property type="term" value="P:proteolysis"/>
    <property type="evidence" value="ECO:0007669"/>
    <property type="project" value="UniProtKB-KW"/>
</dbReference>
<dbReference type="PANTHER" id="PTHR46468:SF1">
    <property type="entry name" value="SENTRIN-SPECIFIC PROTEASE 8"/>
    <property type="match status" value="1"/>
</dbReference>
<accession>A0A1E3NQ51</accession>
<dbReference type="PROSITE" id="PS50600">
    <property type="entry name" value="ULP_PROTEASE"/>
    <property type="match status" value="1"/>
</dbReference>
<evidence type="ECO:0000256" key="1">
    <source>
        <dbReference type="ARBA" id="ARBA00005234"/>
    </source>
</evidence>
<dbReference type="Pfam" id="PF02902">
    <property type="entry name" value="Peptidase_C48"/>
    <property type="match status" value="1"/>
</dbReference>
<dbReference type="GeneID" id="30180798"/>
<protein>
    <recommendedName>
        <fullName evidence="6">Ubiquitin-like protease family profile domain-containing protein</fullName>
    </recommendedName>
</protein>
<keyword evidence="4" id="KW-0788">Thiol protease</keyword>
<evidence type="ECO:0000313" key="8">
    <source>
        <dbReference type="Proteomes" id="UP000094455"/>
    </source>
</evidence>
<dbReference type="Proteomes" id="UP000094455">
    <property type="component" value="Unassembled WGS sequence"/>
</dbReference>
<feature type="domain" description="Ubiquitin-like protease family profile" evidence="6">
    <location>
        <begin position="256"/>
        <end position="459"/>
    </location>
</feature>
<evidence type="ECO:0000256" key="2">
    <source>
        <dbReference type="ARBA" id="ARBA00022670"/>
    </source>
</evidence>
<dbReference type="EMBL" id="KV454002">
    <property type="protein sequence ID" value="ODQ48166.1"/>
    <property type="molecule type" value="Genomic_DNA"/>
</dbReference>
<feature type="region of interest" description="Disordered" evidence="5">
    <location>
        <begin position="30"/>
        <end position="51"/>
    </location>
</feature>
<organism evidence="7 8">
    <name type="scientific">Pichia membranifaciens NRRL Y-2026</name>
    <dbReference type="NCBI Taxonomy" id="763406"/>
    <lineage>
        <taxon>Eukaryota</taxon>
        <taxon>Fungi</taxon>
        <taxon>Dikarya</taxon>
        <taxon>Ascomycota</taxon>
        <taxon>Saccharomycotina</taxon>
        <taxon>Pichiomycetes</taxon>
        <taxon>Pichiales</taxon>
        <taxon>Pichiaceae</taxon>
        <taxon>Pichia</taxon>
    </lineage>
</organism>
<dbReference type="InterPro" id="IPR003653">
    <property type="entry name" value="Peptidase_C48_C"/>
</dbReference>
<dbReference type="InterPro" id="IPR038765">
    <property type="entry name" value="Papain-like_cys_pep_sf"/>
</dbReference>
<dbReference type="Gene3D" id="3.40.395.10">
    <property type="entry name" value="Adenoviral Proteinase, Chain A"/>
    <property type="match status" value="1"/>
</dbReference>
<dbReference type="AlphaFoldDB" id="A0A1E3NQ51"/>
<evidence type="ECO:0000256" key="4">
    <source>
        <dbReference type="ARBA" id="ARBA00022807"/>
    </source>
</evidence>
<dbReference type="OrthoDB" id="5065855at2759"/>
<dbReference type="SUPFAM" id="SSF54001">
    <property type="entry name" value="Cysteine proteinases"/>
    <property type="match status" value="1"/>
</dbReference>
<comment type="similarity">
    <text evidence="1">Belongs to the peptidase C48 family.</text>
</comment>